<protein>
    <submittedName>
        <fullName evidence="2">Uncharacterized protein</fullName>
    </submittedName>
</protein>
<keyword evidence="1" id="KW-0812">Transmembrane</keyword>
<dbReference type="PANTHER" id="PTHR33530:SF4">
    <property type="entry name" value="OS01G0145800 PROTEIN"/>
    <property type="match status" value="1"/>
</dbReference>
<dbReference type="EMBL" id="LWDX02051103">
    <property type="protein sequence ID" value="OEL20303.1"/>
    <property type="molecule type" value="Genomic_DNA"/>
</dbReference>
<proteinExistence type="predicted"/>
<evidence type="ECO:0000313" key="2">
    <source>
        <dbReference type="EMBL" id="OEL20303.1"/>
    </source>
</evidence>
<dbReference type="AlphaFoldDB" id="A0A1E5V567"/>
<name>A0A1E5V567_9POAL</name>
<keyword evidence="3" id="KW-1185">Reference proteome</keyword>
<feature type="transmembrane region" description="Helical" evidence="1">
    <location>
        <begin position="54"/>
        <end position="71"/>
    </location>
</feature>
<dbReference type="Proteomes" id="UP000095767">
    <property type="component" value="Unassembled WGS sequence"/>
</dbReference>
<evidence type="ECO:0000256" key="1">
    <source>
        <dbReference type="SAM" id="Phobius"/>
    </source>
</evidence>
<feature type="transmembrane region" description="Helical" evidence="1">
    <location>
        <begin position="92"/>
        <end position="111"/>
    </location>
</feature>
<sequence length="112" mass="11386">MALGSTWWDETEPDAAAASKLHQAAPSTLVGLSTSSMAITLSVREPPPGIDKNAYLLALAGAFFAGVADVITAVRISNNPHARRAAGAGTKLMYASIAPLAVVVGLSLASLL</sequence>
<keyword evidence="1" id="KW-0472">Membrane</keyword>
<dbReference type="PANTHER" id="PTHR33530">
    <property type="entry name" value="OS01G0147100 PROTEIN"/>
    <property type="match status" value="1"/>
</dbReference>
<dbReference type="InterPro" id="IPR022149">
    <property type="entry name" value="DUF3681"/>
</dbReference>
<dbReference type="OrthoDB" id="672140at2759"/>
<gene>
    <name evidence="2" type="ORF">BAE44_0018680</name>
</gene>
<dbReference type="Pfam" id="PF12442">
    <property type="entry name" value="DUF3681"/>
    <property type="match status" value="1"/>
</dbReference>
<reference evidence="2 3" key="1">
    <citation type="submission" date="2016-09" db="EMBL/GenBank/DDBJ databases">
        <title>The draft genome of Dichanthelium oligosanthes: A C3 panicoid grass species.</title>
        <authorList>
            <person name="Studer A.J."/>
            <person name="Schnable J.C."/>
            <person name="Brutnell T.P."/>
        </authorList>
    </citation>
    <scope>NUCLEOTIDE SEQUENCE [LARGE SCALE GENOMIC DNA]</scope>
    <source>
        <strain evidence="3">cv. Kellogg 1175</strain>
        <tissue evidence="2">Leaf</tissue>
    </source>
</reference>
<comment type="caution">
    <text evidence="2">The sequence shown here is derived from an EMBL/GenBank/DDBJ whole genome shotgun (WGS) entry which is preliminary data.</text>
</comment>
<evidence type="ECO:0000313" key="3">
    <source>
        <dbReference type="Proteomes" id="UP000095767"/>
    </source>
</evidence>
<keyword evidence="1" id="KW-1133">Transmembrane helix</keyword>
<organism evidence="2 3">
    <name type="scientific">Dichanthelium oligosanthes</name>
    <dbReference type="NCBI Taxonomy" id="888268"/>
    <lineage>
        <taxon>Eukaryota</taxon>
        <taxon>Viridiplantae</taxon>
        <taxon>Streptophyta</taxon>
        <taxon>Embryophyta</taxon>
        <taxon>Tracheophyta</taxon>
        <taxon>Spermatophyta</taxon>
        <taxon>Magnoliopsida</taxon>
        <taxon>Liliopsida</taxon>
        <taxon>Poales</taxon>
        <taxon>Poaceae</taxon>
        <taxon>PACMAD clade</taxon>
        <taxon>Panicoideae</taxon>
        <taxon>Panicodae</taxon>
        <taxon>Paniceae</taxon>
        <taxon>Dichantheliinae</taxon>
        <taxon>Dichanthelium</taxon>
    </lineage>
</organism>
<accession>A0A1E5V567</accession>